<dbReference type="PANTHER" id="PTHR13322">
    <property type="entry name" value="C1ORF73 PROTEIN"/>
    <property type="match status" value="1"/>
</dbReference>
<keyword evidence="6" id="KW-0539">Nucleus</keyword>
<protein>
    <recommendedName>
        <fullName evidence="4">Integrator complex subunit 7</fullName>
    </recommendedName>
</protein>
<dbReference type="Pfam" id="PF24436">
    <property type="entry name" value="INTS7_N"/>
    <property type="match status" value="1"/>
</dbReference>
<evidence type="ECO:0000259" key="9">
    <source>
        <dbReference type="Pfam" id="PF24437"/>
    </source>
</evidence>
<evidence type="ECO:0000313" key="10">
    <source>
        <dbReference type="EMBL" id="KAH9497646.1"/>
    </source>
</evidence>
<dbReference type="InterPro" id="IPR033060">
    <property type="entry name" value="INTS7"/>
</dbReference>
<dbReference type="InterPro" id="IPR054519">
    <property type="entry name" value="INTS7_C"/>
</dbReference>
<dbReference type="GO" id="GO:0032039">
    <property type="term" value="C:integrator complex"/>
    <property type="evidence" value="ECO:0007669"/>
    <property type="project" value="InterPro"/>
</dbReference>
<dbReference type="InterPro" id="IPR056516">
    <property type="entry name" value="INTS7_N"/>
</dbReference>
<dbReference type="Proteomes" id="UP000790347">
    <property type="component" value="Unassembled WGS sequence"/>
</dbReference>
<dbReference type="GO" id="GO:0034472">
    <property type="term" value="P:snRNA 3'-end processing"/>
    <property type="evidence" value="ECO:0007669"/>
    <property type="project" value="TreeGrafter"/>
</dbReference>
<evidence type="ECO:0000256" key="5">
    <source>
        <dbReference type="ARBA" id="ARBA00022490"/>
    </source>
</evidence>
<evidence type="ECO:0000256" key="6">
    <source>
        <dbReference type="ARBA" id="ARBA00023242"/>
    </source>
</evidence>
<dbReference type="GO" id="GO:0005737">
    <property type="term" value="C:cytoplasm"/>
    <property type="evidence" value="ECO:0007669"/>
    <property type="project" value="UniProtKB-SubCell"/>
</dbReference>
<evidence type="ECO:0000313" key="11">
    <source>
        <dbReference type="Proteomes" id="UP000790347"/>
    </source>
</evidence>
<feature type="domain" description="Integrator complex subunit 7 helical bundle" evidence="9">
    <location>
        <begin position="564"/>
        <end position="765"/>
    </location>
</feature>
<accession>A0A922HMR7</accession>
<evidence type="ECO:0000256" key="3">
    <source>
        <dbReference type="ARBA" id="ARBA00008565"/>
    </source>
</evidence>
<organism evidence="10 11">
    <name type="scientific">Dermatophagoides farinae</name>
    <name type="common">American house dust mite</name>
    <dbReference type="NCBI Taxonomy" id="6954"/>
    <lineage>
        <taxon>Eukaryota</taxon>
        <taxon>Metazoa</taxon>
        <taxon>Ecdysozoa</taxon>
        <taxon>Arthropoda</taxon>
        <taxon>Chelicerata</taxon>
        <taxon>Arachnida</taxon>
        <taxon>Acari</taxon>
        <taxon>Acariformes</taxon>
        <taxon>Sarcoptiformes</taxon>
        <taxon>Astigmata</taxon>
        <taxon>Psoroptidia</taxon>
        <taxon>Analgoidea</taxon>
        <taxon>Pyroglyphidae</taxon>
        <taxon>Dermatophagoidinae</taxon>
        <taxon>Dermatophagoides</taxon>
    </lineage>
</organism>
<keyword evidence="5" id="KW-0963">Cytoplasm</keyword>
<dbReference type="InterPro" id="IPR016024">
    <property type="entry name" value="ARM-type_fold"/>
</dbReference>
<keyword evidence="11" id="KW-1185">Reference proteome</keyword>
<evidence type="ECO:0000256" key="4">
    <source>
        <dbReference type="ARBA" id="ARBA00015336"/>
    </source>
</evidence>
<evidence type="ECO:0000256" key="1">
    <source>
        <dbReference type="ARBA" id="ARBA00004123"/>
    </source>
</evidence>
<evidence type="ECO:0000259" key="7">
    <source>
        <dbReference type="Pfam" id="PF22965"/>
    </source>
</evidence>
<feature type="domain" description="Integrator complex subunit 7 N-terminal" evidence="8">
    <location>
        <begin position="19"/>
        <end position="563"/>
    </location>
</feature>
<evidence type="ECO:0000259" key="8">
    <source>
        <dbReference type="Pfam" id="PF24436"/>
    </source>
</evidence>
<reference evidence="10" key="1">
    <citation type="submission" date="2013-05" db="EMBL/GenBank/DDBJ databases">
        <authorList>
            <person name="Yim A.K.Y."/>
            <person name="Chan T.F."/>
            <person name="Ji K.M."/>
            <person name="Liu X.Y."/>
            <person name="Zhou J.W."/>
            <person name="Li R.Q."/>
            <person name="Yang K.Y."/>
            <person name="Li J."/>
            <person name="Li M."/>
            <person name="Law P.T.W."/>
            <person name="Wu Y.L."/>
            <person name="Cai Z.L."/>
            <person name="Qin H."/>
            <person name="Bao Y."/>
            <person name="Leung R.K.K."/>
            <person name="Ng P.K.S."/>
            <person name="Zou J."/>
            <person name="Zhong X.J."/>
            <person name="Ran P.X."/>
            <person name="Zhong N.S."/>
            <person name="Liu Z.G."/>
            <person name="Tsui S.K.W."/>
        </authorList>
    </citation>
    <scope>NUCLEOTIDE SEQUENCE</scope>
    <source>
        <strain evidence="10">Derf</strain>
        <tissue evidence="10">Whole organism</tissue>
    </source>
</reference>
<feature type="domain" description="Integrator complex subunit 7 C-terminal" evidence="7">
    <location>
        <begin position="884"/>
        <end position="1042"/>
    </location>
</feature>
<name>A0A922HMR7_DERFA</name>
<dbReference type="InterPro" id="IPR056517">
    <property type="entry name" value="INTS7_HB"/>
</dbReference>
<dbReference type="AlphaFoldDB" id="A0A922HMR7"/>
<comment type="similarity">
    <text evidence="3">Belongs to the Integrator subunit 7 family.</text>
</comment>
<dbReference type="PANTHER" id="PTHR13322:SF2">
    <property type="entry name" value="INTEGRATOR COMPLEX SUBUNIT 7"/>
    <property type="match status" value="1"/>
</dbReference>
<comment type="subcellular location">
    <subcellularLocation>
        <location evidence="2">Cytoplasm</location>
    </subcellularLocation>
    <subcellularLocation>
        <location evidence="1">Nucleus</location>
    </subcellularLocation>
</comment>
<evidence type="ECO:0000256" key="2">
    <source>
        <dbReference type="ARBA" id="ARBA00004496"/>
    </source>
</evidence>
<dbReference type="EMBL" id="ASGP02000007">
    <property type="protein sequence ID" value="KAH9497646.1"/>
    <property type="molecule type" value="Genomic_DNA"/>
</dbReference>
<reference evidence="10" key="2">
    <citation type="journal article" date="2022" name="Res Sq">
        <title>Comparative Genomics Reveals Insights into the Divergent Evolution of Astigmatic Mites and Household Pest Adaptations.</title>
        <authorList>
            <person name="Xiong Q."/>
            <person name="Wan A.T.-Y."/>
            <person name="Liu X.-Y."/>
            <person name="Fung C.S.-H."/>
            <person name="Xiao X."/>
            <person name="Malainual N."/>
            <person name="Hou J."/>
            <person name="Wang L."/>
            <person name="Wang M."/>
            <person name="Yang K."/>
            <person name="Cui Y."/>
            <person name="Leung E."/>
            <person name="Nong W."/>
            <person name="Shin S.-K."/>
            <person name="Au S."/>
            <person name="Jeong K.Y."/>
            <person name="Chew F.T."/>
            <person name="Hui J."/>
            <person name="Leung T.F."/>
            <person name="Tungtrongchitr A."/>
            <person name="Zhong N."/>
            <person name="Liu Z."/>
            <person name="Tsui S."/>
        </authorList>
    </citation>
    <scope>NUCLEOTIDE SEQUENCE</scope>
    <source>
        <strain evidence="10">Derf</strain>
        <tissue evidence="10">Whole organism</tissue>
    </source>
</reference>
<proteinExistence type="inferred from homology"/>
<comment type="caution">
    <text evidence="10">The sequence shown here is derived from an EMBL/GenBank/DDBJ whole genome shotgun (WGS) entry which is preliminary data.</text>
</comment>
<sequence length="1061" mass="121272">MSSIFGNQSDFSLDTHSVLTDLDRSLHSSSIGDQCEGIVKVPSLFERYPFPILINAASLKLSEVYHEGSNFLRILILQVFKESEKHLDKILNIDEFVRHLFAVSYSNDPLARSITLQTLGHIARIVSNNKNIHNFIRNSLESNDEQEVHAAIEASVQFAIQSKEFAQNIYPKVIYMIEGLTTSMDIKICLLEVINNLHHNFAIVEDARNKLISFLEKYPEKNFLCQNLHTLTSIASSSITHIPDQVELLLDYYMNDPRISVKLSVLNDLKNLAKDSAHIWKPASIAKFIDLIFANFDQNNFFSALNNMEMKELRLLCRSLAVLSELVGSPSVFIDNSLVSMEHITKIVNFGTQIIYQSTLHAMFAENLQIFLISKCFTILTNICLHIDSKSIDNVDVLQETCAAYESYFLGKFNTEIDDKISKEALKEIFKSCVTLCHQRESEPSQVIQITEALRFIFLKSKPNSSWYEMICETICSLSLVIQKNRSLTSDDIIDMIRSSQKSKKKSFPKNDRLAIKLLIIFFQLKNGSVIMEKESTILLDSLSKYNAWVCYKIVRAAMRYGHHNFATQLLNKIKPSTESIEQCYFWINSLLQITEAEASLINEDLIKLKSDEFLSVNYNCEQLEHGLLKCIANYTQGLTNLKASVSNVKPMQFQCEYVRLRLKYLQAHKHFRQCCQMIQSSPCPISLIANGNQTAQQSTNCWSDDLLRNGRIVTSLQKCSQEFRRISDNYSALYQSSFDADPNTLSYIQLCQHSCTLLAEVIENLFQKSHRIDSLFIRSTRTNTVIPMNQIRTNHHSDDFTMNSIIEQKEMENVCTFISNLVQKNELMSLTNVDQSQRTNGRQFLSLFARQIEMLLRISARMLLVPLSFPRFFFQAIQSTSIKLELSSQQPRNLQDPINIGQSVQFVLYVEGVVISNHSKLKLSSSSSSKMTPMSMSDHKLTMQSMMRMIQKTDKPSNVGQKQMKIFRKVNKILLTLNAVAINNTNEMAHISPMQSTITMHSIVVPVNDYFHTQFLLSFPNINLYNISVETSIIDENEAQWKSGPIQTITAKVVEDYKAI</sequence>
<dbReference type="SUPFAM" id="SSF48371">
    <property type="entry name" value="ARM repeat"/>
    <property type="match status" value="1"/>
</dbReference>
<gene>
    <name evidence="10" type="primary">INTS7</name>
    <name evidence="10" type="ORF">DERF_013619</name>
</gene>
<dbReference type="Pfam" id="PF22965">
    <property type="entry name" value="INTS7_C"/>
    <property type="match status" value="1"/>
</dbReference>
<dbReference type="Pfam" id="PF24437">
    <property type="entry name" value="INTS7_HB"/>
    <property type="match status" value="1"/>
</dbReference>